<dbReference type="AlphaFoldDB" id="A0A917B6D7"/>
<dbReference type="PANTHER" id="PTHR30146">
    <property type="entry name" value="LACI-RELATED TRANSCRIPTIONAL REPRESSOR"/>
    <property type="match status" value="1"/>
</dbReference>
<dbReference type="SUPFAM" id="SSF47413">
    <property type="entry name" value="lambda repressor-like DNA-binding domains"/>
    <property type="match status" value="1"/>
</dbReference>
<dbReference type="RefSeq" id="WP_188378090.1">
    <property type="nucleotide sequence ID" value="NZ_BMEL01000003.1"/>
</dbReference>
<evidence type="ECO:0000256" key="1">
    <source>
        <dbReference type="ARBA" id="ARBA00023015"/>
    </source>
</evidence>
<dbReference type="InterPro" id="IPR010982">
    <property type="entry name" value="Lambda_DNA-bd_dom_sf"/>
</dbReference>
<dbReference type="PANTHER" id="PTHR30146:SF149">
    <property type="entry name" value="HTH-TYPE TRANSCRIPTIONAL REGULATOR EBGR"/>
    <property type="match status" value="1"/>
</dbReference>
<dbReference type="GO" id="GO:0003700">
    <property type="term" value="F:DNA-binding transcription factor activity"/>
    <property type="evidence" value="ECO:0007669"/>
    <property type="project" value="TreeGrafter"/>
</dbReference>
<feature type="domain" description="HTH lacI-type" evidence="4">
    <location>
        <begin position="3"/>
        <end position="58"/>
    </location>
</feature>
<dbReference type="SUPFAM" id="SSF53822">
    <property type="entry name" value="Periplasmic binding protein-like I"/>
    <property type="match status" value="1"/>
</dbReference>
<sequence>MNPTIKDVANYANVSIATVSRILNSTSAGYSEKTRELVMEAIEQLGYKPNAVARGLKNTRTQTIGVLFPDISGMVSSELLHGIEKVTHNLGHSVIVCNTASQGKKTLDYLKLLSEKRVEGILFASEEIKDEYYEAIKGMNIPAVLVSTKSHKHPLPYVKVDDRDAAYTATSYLIEKGHKNIGMISGIKQDPIAGSPRIEGFQAAMRDQLGNDSPVVVSAQGFSYEHGVEMFEKLIKAAPHTTAIFAASDEMAIGAMASAYHMNIKVPDDISVVGYDNLKISEMAIPPLTTLSQPLREMGEKATELLFEALTDKNSTQSSIIMPHQMIERESVKAMA</sequence>
<keyword evidence="3" id="KW-0804">Transcription</keyword>
<evidence type="ECO:0000259" key="4">
    <source>
        <dbReference type="PROSITE" id="PS50932"/>
    </source>
</evidence>
<dbReference type="CDD" id="cd01392">
    <property type="entry name" value="HTH_LacI"/>
    <property type="match status" value="1"/>
</dbReference>
<dbReference type="CDD" id="cd19975">
    <property type="entry name" value="PBP1_CcpA-like"/>
    <property type="match status" value="1"/>
</dbReference>
<dbReference type="Proteomes" id="UP000660110">
    <property type="component" value="Unassembled WGS sequence"/>
</dbReference>
<dbReference type="InterPro" id="IPR000843">
    <property type="entry name" value="HTH_LacI"/>
</dbReference>
<keyword evidence="2" id="KW-0238">DNA-binding</keyword>
<dbReference type="InterPro" id="IPR028082">
    <property type="entry name" value="Peripla_BP_I"/>
</dbReference>
<dbReference type="PROSITE" id="PS00356">
    <property type="entry name" value="HTH_LACI_1"/>
    <property type="match status" value="1"/>
</dbReference>
<dbReference type="Pfam" id="PF13377">
    <property type="entry name" value="Peripla_BP_3"/>
    <property type="match status" value="1"/>
</dbReference>
<accession>A0A917B6D7</accession>
<dbReference type="Gene3D" id="3.40.50.2300">
    <property type="match status" value="2"/>
</dbReference>
<name>A0A917B6D7_HALAA</name>
<dbReference type="SMART" id="SM00354">
    <property type="entry name" value="HTH_LACI"/>
    <property type="match status" value="1"/>
</dbReference>
<evidence type="ECO:0000313" key="5">
    <source>
        <dbReference type="EMBL" id="GGF27090.1"/>
    </source>
</evidence>
<dbReference type="InterPro" id="IPR046335">
    <property type="entry name" value="LacI/GalR-like_sensor"/>
</dbReference>
<dbReference type="GO" id="GO:0000976">
    <property type="term" value="F:transcription cis-regulatory region binding"/>
    <property type="evidence" value="ECO:0007669"/>
    <property type="project" value="TreeGrafter"/>
</dbReference>
<proteinExistence type="predicted"/>
<keyword evidence="6" id="KW-1185">Reference proteome</keyword>
<dbReference type="PROSITE" id="PS50932">
    <property type="entry name" value="HTH_LACI_2"/>
    <property type="match status" value="1"/>
</dbReference>
<dbReference type="Gene3D" id="1.10.260.40">
    <property type="entry name" value="lambda repressor-like DNA-binding domains"/>
    <property type="match status" value="1"/>
</dbReference>
<dbReference type="EMBL" id="BMEL01000003">
    <property type="protein sequence ID" value="GGF27090.1"/>
    <property type="molecule type" value="Genomic_DNA"/>
</dbReference>
<evidence type="ECO:0000256" key="3">
    <source>
        <dbReference type="ARBA" id="ARBA00023163"/>
    </source>
</evidence>
<dbReference type="PRINTS" id="PR00036">
    <property type="entry name" value="HTHLACI"/>
</dbReference>
<keyword evidence="1" id="KW-0805">Transcription regulation</keyword>
<evidence type="ECO:0000256" key="2">
    <source>
        <dbReference type="ARBA" id="ARBA00023125"/>
    </source>
</evidence>
<reference evidence="5" key="1">
    <citation type="journal article" date="2014" name="Int. J. Syst. Evol. Microbiol.">
        <title>Complete genome sequence of Corynebacterium casei LMG S-19264T (=DSM 44701T), isolated from a smear-ripened cheese.</title>
        <authorList>
            <consortium name="US DOE Joint Genome Institute (JGI-PGF)"/>
            <person name="Walter F."/>
            <person name="Albersmeier A."/>
            <person name="Kalinowski J."/>
            <person name="Ruckert C."/>
        </authorList>
    </citation>
    <scope>NUCLEOTIDE SEQUENCE</scope>
    <source>
        <strain evidence="5">CGMCC 1.12153</strain>
    </source>
</reference>
<gene>
    <name evidence="5" type="ORF">GCM10010954_27660</name>
</gene>
<organism evidence="5 6">
    <name type="scientific">Halobacillus andaensis</name>
    <dbReference type="NCBI Taxonomy" id="1176239"/>
    <lineage>
        <taxon>Bacteria</taxon>
        <taxon>Bacillati</taxon>
        <taxon>Bacillota</taxon>
        <taxon>Bacilli</taxon>
        <taxon>Bacillales</taxon>
        <taxon>Bacillaceae</taxon>
        <taxon>Halobacillus</taxon>
    </lineage>
</organism>
<dbReference type="Pfam" id="PF00356">
    <property type="entry name" value="LacI"/>
    <property type="match status" value="1"/>
</dbReference>
<protein>
    <submittedName>
        <fullName evidence="5">Catabolite control protein A</fullName>
    </submittedName>
</protein>
<comment type="caution">
    <text evidence="5">The sequence shown here is derived from an EMBL/GenBank/DDBJ whole genome shotgun (WGS) entry which is preliminary data.</text>
</comment>
<reference evidence="5" key="2">
    <citation type="submission" date="2020-09" db="EMBL/GenBank/DDBJ databases">
        <authorList>
            <person name="Sun Q."/>
            <person name="Zhou Y."/>
        </authorList>
    </citation>
    <scope>NUCLEOTIDE SEQUENCE</scope>
    <source>
        <strain evidence="5">CGMCC 1.12153</strain>
    </source>
</reference>
<evidence type="ECO:0000313" key="6">
    <source>
        <dbReference type="Proteomes" id="UP000660110"/>
    </source>
</evidence>